<gene>
    <name evidence="1" type="ORF">AN401_02625</name>
</gene>
<protein>
    <submittedName>
        <fullName evidence="1">Uncharacterized protein</fullName>
    </submittedName>
</protein>
<sequence>MSQTSAAERKRKSRAAAKAAGITRLEVLLGEAEFQRLDELCRVRGGVRGPYSADEYISLLIHRDWQRLQQQLAELGHCTHCGDALPQGCNGLFKGDSRCWHTEQAKRLAL</sequence>
<evidence type="ECO:0000313" key="2">
    <source>
        <dbReference type="Proteomes" id="UP000217763"/>
    </source>
</evidence>
<evidence type="ECO:0000313" key="1">
    <source>
        <dbReference type="EMBL" id="ATG72888.1"/>
    </source>
</evidence>
<reference evidence="2" key="1">
    <citation type="submission" date="2015-09" db="EMBL/GenBank/DDBJ databases">
        <authorList>
            <person name="Shao Z."/>
            <person name="Wang L."/>
        </authorList>
    </citation>
    <scope>NUCLEOTIDE SEQUENCE [LARGE SCALE GENOMIC DNA]</scope>
    <source>
        <strain evidence="2">F13-1</strain>
    </source>
</reference>
<name>A0A291HLA7_9GAMM</name>
<dbReference type="Proteomes" id="UP000217763">
    <property type="component" value="Chromosome"/>
</dbReference>
<keyword evidence="2" id="KW-1185">Reference proteome</keyword>
<dbReference type="KEGG" id="zdf:AN401_02625"/>
<dbReference type="RefSeq" id="WP_096778464.1">
    <property type="nucleotide sequence ID" value="NZ_CP012621.1"/>
</dbReference>
<dbReference type="EMBL" id="CP012621">
    <property type="protein sequence ID" value="ATG72888.1"/>
    <property type="molecule type" value="Genomic_DNA"/>
</dbReference>
<proteinExistence type="predicted"/>
<dbReference type="AlphaFoldDB" id="A0A291HLA7"/>
<accession>A0A291HLA7</accession>
<organism evidence="1 2">
    <name type="scientific">Zobellella denitrificans</name>
    <dbReference type="NCBI Taxonomy" id="347534"/>
    <lineage>
        <taxon>Bacteria</taxon>
        <taxon>Pseudomonadati</taxon>
        <taxon>Pseudomonadota</taxon>
        <taxon>Gammaproteobacteria</taxon>
        <taxon>Aeromonadales</taxon>
        <taxon>Aeromonadaceae</taxon>
        <taxon>Zobellella</taxon>
    </lineage>
</organism>